<proteinExistence type="predicted"/>
<name>A0A8F6TUQ2_9RHOB</name>
<evidence type="ECO:0000313" key="4">
    <source>
        <dbReference type="Proteomes" id="UP000825009"/>
    </source>
</evidence>
<dbReference type="KEGG" id="gce:KYE46_09105"/>
<evidence type="ECO:0000256" key="1">
    <source>
        <dbReference type="ARBA" id="ARBA00023125"/>
    </source>
</evidence>
<gene>
    <name evidence="3" type="ORF">KYE46_09105</name>
</gene>
<dbReference type="RefSeq" id="WP_219000314.1">
    <property type="nucleotide sequence ID" value="NZ_CP079194.1"/>
</dbReference>
<dbReference type="Pfam" id="PF01381">
    <property type="entry name" value="HTH_3"/>
    <property type="match status" value="1"/>
</dbReference>
<dbReference type="Proteomes" id="UP000825009">
    <property type="component" value="Chromosome"/>
</dbReference>
<keyword evidence="4" id="KW-1185">Reference proteome</keyword>
<dbReference type="GO" id="GO:0003677">
    <property type="term" value="F:DNA binding"/>
    <property type="evidence" value="ECO:0007669"/>
    <property type="project" value="UniProtKB-KW"/>
</dbReference>
<accession>A0A8F6TUQ2</accession>
<protein>
    <submittedName>
        <fullName evidence="3">Helix-turn-helix domain-containing protein</fullName>
    </submittedName>
</protein>
<dbReference type="SMART" id="SM00530">
    <property type="entry name" value="HTH_XRE"/>
    <property type="match status" value="1"/>
</dbReference>
<dbReference type="CDD" id="cd00093">
    <property type="entry name" value="HTH_XRE"/>
    <property type="match status" value="1"/>
</dbReference>
<organism evidence="3 4">
    <name type="scientific">Gymnodinialimonas ceratoperidinii</name>
    <dbReference type="NCBI Taxonomy" id="2856823"/>
    <lineage>
        <taxon>Bacteria</taxon>
        <taxon>Pseudomonadati</taxon>
        <taxon>Pseudomonadota</taxon>
        <taxon>Alphaproteobacteria</taxon>
        <taxon>Rhodobacterales</taxon>
        <taxon>Paracoccaceae</taxon>
        <taxon>Gymnodinialimonas</taxon>
    </lineage>
</organism>
<dbReference type="EMBL" id="CP079194">
    <property type="protein sequence ID" value="QXT38117.1"/>
    <property type="molecule type" value="Genomic_DNA"/>
</dbReference>
<evidence type="ECO:0000259" key="2">
    <source>
        <dbReference type="PROSITE" id="PS50943"/>
    </source>
</evidence>
<dbReference type="AlphaFoldDB" id="A0A8F6TUQ2"/>
<reference evidence="3 4" key="1">
    <citation type="submission" date="2021-07" db="EMBL/GenBank/DDBJ databases">
        <title>A novel Jannaschia species isolated from marine dinoflagellate Ceratoperidinium margalefii.</title>
        <authorList>
            <person name="Jiang Y."/>
            <person name="Li Z."/>
        </authorList>
    </citation>
    <scope>NUCLEOTIDE SEQUENCE [LARGE SCALE GENOMIC DNA]</scope>
    <source>
        <strain evidence="3 4">J12C1-MA-4</strain>
    </source>
</reference>
<dbReference type="InterPro" id="IPR001387">
    <property type="entry name" value="Cro/C1-type_HTH"/>
</dbReference>
<feature type="domain" description="HTH cro/C1-type" evidence="2">
    <location>
        <begin position="26"/>
        <end position="77"/>
    </location>
</feature>
<keyword evidence="1" id="KW-0238">DNA-binding</keyword>
<dbReference type="PANTHER" id="PTHR46558:SF13">
    <property type="entry name" value="HTH-TYPE TRANSCRIPTIONAL REGULATOR IMMR"/>
    <property type="match status" value="1"/>
</dbReference>
<sequence>MDDQSHDGATWFDAETTTFGDRVTGAREAAGLTQPELAKRLGVKVKTIRAWEQDQSEPRANKLGTLAGILGVSMMWLLAGQGEGLDSPELTQPVDADIEKILIDLRQMRQEQVSLAERMGRIEKRLRAALGNQ</sequence>
<dbReference type="PANTHER" id="PTHR46558">
    <property type="entry name" value="TRACRIPTIONAL REGULATORY PROTEIN-RELATED-RELATED"/>
    <property type="match status" value="1"/>
</dbReference>
<dbReference type="PROSITE" id="PS50943">
    <property type="entry name" value="HTH_CROC1"/>
    <property type="match status" value="1"/>
</dbReference>
<evidence type="ECO:0000313" key="3">
    <source>
        <dbReference type="EMBL" id="QXT38117.1"/>
    </source>
</evidence>